<dbReference type="Pfam" id="PF13927">
    <property type="entry name" value="Ig_3"/>
    <property type="match status" value="1"/>
</dbReference>
<proteinExistence type="predicted"/>
<evidence type="ECO:0000256" key="1">
    <source>
        <dbReference type="SAM" id="Phobius"/>
    </source>
</evidence>
<organism evidence="3 4">
    <name type="scientific">Channa striata</name>
    <name type="common">Snakehead murrel</name>
    <name type="synonym">Ophicephalus striatus</name>
    <dbReference type="NCBI Taxonomy" id="64152"/>
    <lineage>
        <taxon>Eukaryota</taxon>
        <taxon>Metazoa</taxon>
        <taxon>Chordata</taxon>
        <taxon>Craniata</taxon>
        <taxon>Vertebrata</taxon>
        <taxon>Euteleostomi</taxon>
        <taxon>Actinopterygii</taxon>
        <taxon>Neopterygii</taxon>
        <taxon>Teleostei</taxon>
        <taxon>Neoteleostei</taxon>
        <taxon>Acanthomorphata</taxon>
        <taxon>Anabantaria</taxon>
        <taxon>Anabantiformes</taxon>
        <taxon>Channoidei</taxon>
        <taxon>Channidae</taxon>
        <taxon>Channa</taxon>
    </lineage>
</organism>
<name>A0AA88SNK1_CHASR</name>
<reference evidence="3" key="1">
    <citation type="submission" date="2023-07" db="EMBL/GenBank/DDBJ databases">
        <title>Chromosome-level Genome Assembly of Striped Snakehead (Channa striata).</title>
        <authorList>
            <person name="Liu H."/>
        </authorList>
    </citation>
    <scope>NUCLEOTIDE SEQUENCE</scope>
    <source>
        <strain evidence="3">Gz</strain>
        <tissue evidence="3">Muscle</tissue>
    </source>
</reference>
<evidence type="ECO:0000313" key="4">
    <source>
        <dbReference type="Proteomes" id="UP001187415"/>
    </source>
</evidence>
<feature type="transmembrane region" description="Helical" evidence="1">
    <location>
        <begin position="20"/>
        <end position="39"/>
    </location>
</feature>
<keyword evidence="1" id="KW-1133">Transmembrane helix</keyword>
<keyword evidence="1" id="KW-0472">Membrane</keyword>
<feature type="domain" description="Ig-like" evidence="2">
    <location>
        <begin position="52"/>
        <end position="142"/>
    </location>
</feature>
<dbReference type="InterPro" id="IPR003599">
    <property type="entry name" value="Ig_sub"/>
</dbReference>
<dbReference type="Proteomes" id="UP001187415">
    <property type="component" value="Unassembled WGS sequence"/>
</dbReference>
<gene>
    <name evidence="3" type="ORF">Q5P01_013635</name>
</gene>
<dbReference type="InterPro" id="IPR036179">
    <property type="entry name" value="Ig-like_dom_sf"/>
</dbReference>
<keyword evidence="1" id="KW-0812">Transmembrane</keyword>
<evidence type="ECO:0000313" key="3">
    <source>
        <dbReference type="EMBL" id="KAK2839895.1"/>
    </source>
</evidence>
<dbReference type="Gene3D" id="2.60.40.10">
    <property type="entry name" value="Immunoglobulins"/>
    <property type="match status" value="1"/>
</dbReference>
<dbReference type="PROSITE" id="PS50835">
    <property type="entry name" value="IG_LIKE"/>
    <property type="match status" value="1"/>
</dbReference>
<dbReference type="SUPFAM" id="SSF48726">
    <property type="entry name" value="Immunoglobulin"/>
    <property type="match status" value="1"/>
</dbReference>
<comment type="caution">
    <text evidence="3">The sequence shown here is derived from an EMBL/GenBank/DDBJ whole genome shotgun (WGS) entry which is preliminary data.</text>
</comment>
<dbReference type="EMBL" id="JAUPFM010000010">
    <property type="protein sequence ID" value="KAK2839895.1"/>
    <property type="molecule type" value="Genomic_DNA"/>
</dbReference>
<dbReference type="InterPro" id="IPR007110">
    <property type="entry name" value="Ig-like_dom"/>
</dbReference>
<sequence>MRDETKQQTETLTSGSVKDFFRYLGINRTLLMCYMFWIFSAAEGNVISKVAGKKVEVPCNVSVSNLTQLEWKRNGINLLSYKPPGNLHINNKEHDNLNTDISTSKGNLYALIIKRAETSHTGNYTCLITTPNGVHEQTWRLIITVPV</sequence>
<dbReference type="SMART" id="SM00409">
    <property type="entry name" value="IG"/>
    <property type="match status" value="1"/>
</dbReference>
<evidence type="ECO:0000259" key="2">
    <source>
        <dbReference type="PROSITE" id="PS50835"/>
    </source>
</evidence>
<accession>A0AA88SNK1</accession>
<dbReference type="InterPro" id="IPR013783">
    <property type="entry name" value="Ig-like_fold"/>
</dbReference>
<protein>
    <recommendedName>
        <fullName evidence="2">Ig-like domain-containing protein</fullName>
    </recommendedName>
</protein>
<keyword evidence="4" id="KW-1185">Reference proteome</keyword>
<dbReference type="AlphaFoldDB" id="A0AA88SNK1"/>